<dbReference type="CDD" id="cd04301">
    <property type="entry name" value="NAT_SF"/>
    <property type="match status" value="1"/>
</dbReference>
<gene>
    <name evidence="2" type="ORF">E0I61_09195</name>
</gene>
<organism evidence="2 3">
    <name type="scientific">Flavobacterium ranwuense</name>
    <dbReference type="NCBI Taxonomy" id="2541725"/>
    <lineage>
        <taxon>Bacteria</taxon>
        <taxon>Pseudomonadati</taxon>
        <taxon>Bacteroidota</taxon>
        <taxon>Flavobacteriia</taxon>
        <taxon>Flavobacteriales</taxon>
        <taxon>Flavobacteriaceae</taxon>
        <taxon>Flavobacterium</taxon>
    </lineage>
</organism>
<dbReference type="Proteomes" id="UP000294685">
    <property type="component" value="Unassembled WGS sequence"/>
</dbReference>
<evidence type="ECO:0000259" key="1">
    <source>
        <dbReference type="PROSITE" id="PS51186"/>
    </source>
</evidence>
<dbReference type="EMBL" id="SMLH01000004">
    <property type="protein sequence ID" value="TDE29327.1"/>
    <property type="molecule type" value="Genomic_DNA"/>
</dbReference>
<keyword evidence="3" id="KW-1185">Reference proteome</keyword>
<reference evidence="2 3" key="1">
    <citation type="submission" date="2019-03" db="EMBL/GenBank/DDBJ databases">
        <title>Novel species of Flavobacterium.</title>
        <authorList>
            <person name="Liu Q."/>
            <person name="Xin Y.-H."/>
        </authorList>
    </citation>
    <scope>NUCLEOTIDE SEQUENCE [LARGE SCALE GENOMIC DNA]</scope>
    <source>
        <strain evidence="2 3">LB2P22</strain>
    </source>
</reference>
<evidence type="ECO:0000313" key="3">
    <source>
        <dbReference type="Proteomes" id="UP000294685"/>
    </source>
</evidence>
<dbReference type="SUPFAM" id="SSF55729">
    <property type="entry name" value="Acyl-CoA N-acyltransferases (Nat)"/>
    <property type="match status" value="1"/>
</dbReference>
<proteinExistence type="predicted"/>
<evidence type="ECO:0000313" key="2">
    <source>
        <dbReference type="EMBL" id="TDE29327.1"/>
    </source>
</evidence>
<sequence>MNTIEIELQPMRIIFTPEEKYLLQIKTWLHSEMLEKKSSFYYNFTNSNFTDDNFVCYVNDNDEAIGYMQFAFNEKYTHIDLAVVQYEQHRKGIGKMLLDAITEKVRLQGTVVLSLMCAPKSSAAKWKKLGFKKFKEVDNHNILRQNQYEHPWLYKIIVPNRKTTRKKILENYIEVWTQFEYKVYSSKLASNYRWNITTFDSPIIYPVDGEWKVKYVKQGIVIYEGVIKRFKQNSCRYSNFLVVESLG</sequence>
<protein>
    <submittedName>
        <fullName evidence="2">GNAT family N-acetyltransferase</fullName>
    </submittedName>
</protein>
<dbReference type="InterPro" id="IPR000182">
    <property type="entry name" value="GNAT_dom"/>
</dbReference>
<dbReference type="Pfam" id="PF00583">
    <property type="entry name" value="Acetyltransf_1"/>
    <property type="match status" value="1"/>
</dbReference>
<dbReference type="PROSITE" id="PS51186">
    <property type="entry name" value="GNAT"/>
    <property type="match status" value="1"/>
</dbReference>
<dbReference type="InterPro" id="IPR016181">
    <property type="entry name" value="Acyl_CoA_acyltransferase"/>
</dbReference>
<name>A0ABY2DSC0_9FLAO</name>
<dbReference type="RefSeq" id="WP_132070881.1">
    <property type="nucleotide sequence ID" value="NZ_SMLH01000004.1"/>
</dbReference>
<dbReference type="Gene3D" id="3.40.630.30">
    <property type="match status" value="1"/>
</dbReference>
<comment type="caution">
    <text evidence="2">The sequence shown here is derived from an EMBL/GenBank/DDBJ whole genome shotgun (WGS) entry which is preliminary data.</text>
</comment>
<accession>A0ABY2DSC0</accession>
<feature type="domain" description="N-acetyltransferase" evidence="1">
    <location>
        <begin position="12"/>
        <end position="149"/>
    </location>
</feature>